<feature type="compositionally biased region" description="Basic and acidic residues" evidence="1">
    <location>
        <begin position="142"/>
        <end position="151"/>
    </location>
</feature>
<reference evidence="2" key="1">
    <citation type="journal article" date="2016" name="J. Med. Virol.">
        <title>First isolation of a new type of human adenovirus (genotype 79), species Human mastadenovirus B (B2) from sewage water in Japan.</title>
        <authorList>
            <person name="Yoshitomi H."/>
            <person name="Sera N."/>
            <person name="Gonzalez G."/>
            <person name="Hanaoka N."/>
            <person name="Fujimoto T."/>
        </authorList>
    </citation>
    <scope>NUCLEOTIDE SEQUENCE [LARGE SCALE GENOMIC DNA]</scope>
    <source>
        <strain evidence="2">HAdV-B/JPN/T150125/2015/79[P11H34F11]</strain>
    </source>
</reference>
<accession>A0A1L7NRI8</accession>
<sequence>MKIVGTGEELKFDIPFKVWRKYAAERGLEYQSWEEGSEVLLGENFNRDLIADFKRAFAARVSLLPRPSKIFGTSSKEAISGKAFQVGPQPFAIASTSAPEEKHLSPCGVRFFYRQSVGNGERNVTILPVSGTERQSSSSDTPQKEAKEDQTYPHARHQSRQRRRKRRGATCSSGFQLPARAHR</sequence>
<dbReference type="Proteomes" id="UP000319332">
    <property type="component" value="Segment"/>
</dbReference>
<organism evidence="2">
    <name type="scientific">Human mastadenovirus B</name>
    <dbReference type="NCBI Taxonomy" id="108098"/>
    <lineage>
        <taxon>Viruses</taxon>
        <taxon>Varidnaviria</taxon>
        <taxon>Bamfordvirae</taxon>
        <taxon>Preplasmiviricota</taxon>
        <taxon>Polisuviricotina</taxon>
        <taxon>Pharingeaviricetes</taxon>
        <taxon>Rowavirales</taxon>
        <taxon>Adenoviridae</taxon>
        <taxon>Mastadenovirus</taxon>
        <taxon>Mastadenovirus blackbeardi</taxon>
    </lineage>
</organism>
<gene>
    <name evidence="2" type="primary">UXP</name>
</gene>
<name>A0A1L7NRI8_9ADEN</name>
<feature type="compositionally biased region" description="Polar residues" evidence="1">
    <location>
        <begin position="132"/>
        <end position="141"/>
    </location>
</feature>
<protein>
    <submittedName>
        <fullName evidence="2">UXP</fullName>
    </submittedName>
</protein>
<evidence type="ECO:0000256" key="1">
    <source>
        <dbReference type="SAM" id="MobiDB-lite"/>
    </source>
</evidence>
<dbReference type="EMBL" id="LC177352">
    <property type="protein sequence ID" value="BAW32495.1"/>
    <property type="molecule type" value="Genomic_DNA"/>
</dbReference>
<feature type="region of interest" description="Disordered" evidence="1">
    <location>
        <begin position="126"/>
        <end position="183"/>
    </location>
</feature>
<feature type="compositionally biased region" description="Basic residues" evidence="1">
    <location>
        <begin position="154"/>
        <end position="168"/>
    </location>
</feature>
<proteinExistence type="predicted"/>
<evidence type="ECO:0000313" key="2">
    <source>
        <dbReference type="EMBL" id="BAW32495.1"/>
    </source>
</evidence>